<feature type="non-terminal residue" evidence="1">
    <location>
        <position position="35"/>
    </location>
</feature>
<proteinExistence type="predicted"/>
<protein>
    <submittedName>
        <fullName evidence="1">Uncharacterized protein</fullName>
    </submittedName>
</protein>
<organism evidence="1 2">
    <name type="scientific">Trifolium medium</name>
    <dbReference type="NCBI Taxonomy" id="97028"/>
    <lineage>
        <taxon>Eukaryota</taxon>
        <taxon>Viridiplantae</taxon>
        <taxon>Streptophyta</taxon>
        <taxon>Embryophyta</taxon>
        <taxon>Tracheophyta</taxon>
        <taxon>Spermatophyta</taxon>
        <taxon>Magnoliopsida</taxon>
        <taxon>eudicotyledons</taxon>
        <taxon>Gunneridae</taxon>
        <taxon>Pentapetalae</taxon>
        <taxon>rosids</taxon>
        <taxon>fabids</taxon>
        <taxon>Fabales</taxon>
        <taxon>Fabaceae</taxon>
        <taxon>Papilionoideae</taxon>
        <taxon>50 kb inversion clade</taxon>
        <taxon>NPAAA clade</taxon>
        <taxon>Hologalegina</taxon>
        <taxon>IRL clade</taxon>
        <taxon>Trifolieae</taxon>
        <taxon>Trifolium</taxon>
    </lineage>
</organism>
<comment type="caution">
    <text evidence="1">The sequence shown here is derived from an EMBL/GenBank/DDBJ whole genome shotgun (WGS) entry which is preliminary data.</text>
</comment>
<reference evidence="1 2" key="1">
    <citation type="journal article" date="2018" name="Front. Plant Sci.">
        <title>Red Clover (Trifolium pratense) and Zigzag Clover (T. medium) - A Picture of Genomic Similarities and Differences.</title>
        <authorList>
            <person name="Dluhosova J."/>
            <person name="Istvanek J."/>
            <person name="Nedelnik J."/>
            <person name="Repkova J."/>
        </authorList>
    </citation>
    <scope>NUCLEOTIDE SEQUENCE [LARGE SCALE GENOMIC DNA]</scope>
    <source>
        <strain evidence="2">cv. 10/8</strain>
        <tissue evidence="1">Leaf</tissue>
    </source>
</reference>
<accession>A0A392T0K4</accession>
<evidence type="ECO:0000313" key="2">
    <source>
        <dbReference type="Proteomes" id="UP000265520"/>
    </source>
</evidence>
<name>A0A392T0K4_9FABA</name>
<dbReference type="AlphaFoldDB" id="A0A392T0K4"/>
<keyword evidence="2" id="KW-1185">Reference proteome</keyword>
<evidence type="ECO:0000313" key="1">
    <source>
        <dbReference type="EMBL" id="MCI54671.1"/>
    </source>
</evidence>
<sequence length="35" mass="3914">MLISFGEHAKVVRLEILSKIGEGLQDRESGDRNTD</sequence>
<dbReference type="Proteomes" id="UP000265520">
    <property type="component" value="Unassembled WGS sequence"/>
</dbReference>
<dbReference type="EMBL" id="LXQA010483037">
    <property type="protein sequence ID" value="MCI54671.1"/>
    <property type="molecule type" value="Genomic_DNA"/>
</dbReference>